<organism evidence="1 2">
    <name type="scientific">Smittium mucronatum</name>
    <dbReference type="NCBI Taxonomy" id="133383"/>
    <lineage>
        <taxon>Eukaryota</taxon>
        <taxon>Fungi</taxon>
        <taxon>Fungi incertae sedis</taxon>
        <taxon>Zoopagomycota</taxon>
        <taxon>Kickxellomycotina</taxon>
        <taxon>Harpellomycetes</taxon>
        <taxon>Harpellales</taxon>
        <taxon>Legeriomycetaceae</taxon>
        <taxon>Smittium</taxon>
    </lineage>
</organism>
<evidence type="ECO:0000313" key="1">
    <source>
        <dbReference type="EMBL" id="OLY83987.1"/>
    </source>
</evidence>
<dbReference type="Proteomes" id="UP000187455">
    <property type="component" value="Unassembled WGS sequence"/>
</dbReference>
<accession>A0A1R0H4E7</accession>
<protein>
    <submittedName>
        <fullName evidence="1">Uncharacterized protein</fullName>
    </submittedName>
</protein>
<dbReference type="EMBL" id="LSSL01000671">
    <property type="protein sequence ID" value="OLY83987.1"/>
    <property type="molecule type" value="Genomic_DNA"/>
</dbReference>
<dbReference type="AlphaFoldDB" id="A0A1R0H4E7"/>
<sequence>MKMIKNGYLHQLQGSSQGFTLSKNPECGANLEGRKMFNRSYVSLCATKSFSASENNNPGIKKLKFDYLGKKELELDGIEDQWCFQEV</sequence>
<reference evidence="1 2" key="1">
    <citation type="journal article" date="2016" name="Mol. Biol. Evol.">
        <title>Genome-Wide Survey of Gut Fungi (Harpellales) Reveals the First Horizontally Transferred Ubiquitin Gene from a Mosquito Host.</title>
        <authorList>
            <person name="Wang Y."/>
            <person name="White M.M."/>
            <person name="Kvist S."/>
            <person name="Moncalvo J.M."/>
        </authorList>
    </citation>
    <scope>NUCLEOTIDE SEQUENCE [LARGE SCALE GENOMIC DNA]</scope>
    <source>
        <strain evidence="1 2">ALG-7-W6</strain>
    </source>
</reference>
<proteinExistence type="predicted"/>
<keyword evidence="2" id="KW-1185">Reference proteome</keyword>
<gene>
    <name evidence="1" type="ORF">AYI68_g1856</name>
</gene>
<name>A0A1R0H4E7_9FUNG</name>
<comment type="caution">
    <text evidence="1">The sequence shown here is derived from an EMBL/GenBank/DDBJ whole genome shotgun (WGS) entry which is preliminary data.</text>
</comment>
<evidence type="ECO:0000313" key="2">
    <source>
        <dbReference type="Proteomes" id="UP000187455"/>
    </source>
</evidence>